<evidence type="ECO:0000256" key="3">
    <source>
        <dbReference type="ARBA" id="ARBA00022989"/>
    </source>
</evidence>
<dbReference type="PANTHER" id="PTHR47685:SF1">
    <property type="entry name" value="MAGNESIUM TRANSPORT PROTEIN CORA"/>
    <property type="match status" value="1"/>
</dbReference>
<comment type="caution">
    <text evidence="7">The sequence shown here is derived from an EMBL/GenBank/DDBJ whole genome shotgun (WGS) entry which is preliminary data.</text>
</comment>
<evidence type="ECO:0000256" key="6">
    <source>
        <dbReference type="SAM" id="Phobius"/>
    </source>
</evidence>
<feature type="region of interest" description="Disordered" evidence="5">
    <location>
        <begin position="879"/>
        <end position="922"/>
    </location>
</feature>
<name>A0A553HXC4_9PEZI</name>
<accession>A0A553HXC4</accession>
<dbReference type="GO" id="GO:0016020">
    <property type="term" value="C:membrane"/>
    <property type="evidence" value="ECO:0007669"/>
    <property type="project" value="UniProtKB-SubCell"/>
</dbReference>
<evidence type="ECO:0000256" key="2">
    <source>
        <dbReference type="ARBA" id="ARBA00022692"/>
    </source>
</evidence>
<dbReference type="AlphaFoldDB" id="A0A553HXC4"/>
<keyword evidence="3 6" id="KW-1133">Transmembrane helix</keyword>
<reference evidence="8" key="1">
    <citation type="submission" date="2019-06" db="EMBL/GenBank/DDBJ databases">
        <title>Draft genome sequence of the griseofulvin-producing fungus Xylaria cubensis strain G536.</title>
        <authorList>
            <person name="Mead M.E."/>
            <person name="Raja H.A."/>
            <person name="Steenwyk J.L."/>
            <person name="Knowles S.L."/>
            <person name="Oberlies N.H."/>
            <person name="Rokas A."/>
        </authorList>
    </citation>
    <scope>NUCLEOTIDE SEQUENCE [LARGE SCALE GENOMIC DNA]</scope>
    <source>
        <strain evidence="8">G536</strain>
    </source>
</reference>
<feature type="compositionally biased region" description="Basic and acidic residues" evidence="5">
    <location>
        <begin position="893"/>
        <end position="910"/>
    </location>
</feature>
<dbReference type="GO" id="GO:0046873">
    <property type="term" value="F:metal ion transmembrane transporter activity"/>
    <property type="evidence" value="ECO:0007669"/>
    <property type="project" value="InterPro"/>
</dbReference>
<protein>
    <submittedName>
        <fullName evidence="7">Uncharacterized protein</fullName>
    </submittedName>
</protein>
<dbReference type="OrthoDB" id="341259at2759"/>
<dbReference type="InterPro" id="IPR002523">
    <property type="entry name" value="MgTranspt_CorA/ZnTranspt_ZntB"/>
</dbReference>
<dbReference type="SUPFAM" id="SSF144083">
    <property type="entry name" value="Magnesium transport protein CorA, transmembrane region"/>
    <property type="match status" value="1"/>
</dbReference>
<organism evidence="7 8">
    <name type="scientific">Xylaria flabelliformis</name>
    <dbReference type="NCBI Taxonomy" id="2512241"/>
    <lineage>
        <taxon>Eukaryota</taxon>
        <taxon>Fungi</taxon>
        <taxon>Dikarya</taxon>
        <taxon>Ascomycota</taxon>
        <taxon>Pezizomycotina</taxon>
        <taxon>Sordariomycetes</taxon>
        <taxon>Xylariomycetidae</taxon>
        <taxon>Xylariales</taxon>
        <taxon>Xylariaceae</taxon>
        <taxon>Xylaria</taxon>
    </lineage>
</organism>
<evidence type="ECO:0000313" key="7">
    <source>
        <dbReference type="EMBL" id="TRX92587.1"/>
    </source>
</evidence>
<proteinExistence type="predicted"/>
<feature type="transmembrane region" description="Helical" evidence="6">
    <location>
        <begin position="757"/>
        <end position="779"/>
    </location>
</feature>
<dbReference type="Gene3D" id="1.20.58.340">
    <property type="entry name" value="Magnesium transport protein CorA, transmembrane region"/>
    <property type="match status" value="1"/>
</dbReference>
<dbReference type="EMBL" id="VFLP01000035">
    <property type="protein sequence ID" value="TRX92587.1"/>
    <property type="molecule type" value="Genomic_DNA"/>
</dbReference>
<dbReference type="InterPro" id="IPR050829">
    <property type="entry name" value="CorA_MIT"/>
</dbReference>
<evidence type="ECO:0000256" key="1">
    <source>
        <dbReference type="ARBA" id="ARBA00004141"/>
    </source>
</evidence>
<dbReference type="PANTHER" id="PTHR47685">
    <property type="entry name" value="MAGNESIUM TRANSPORT PROTEIN CORA"/>
    <property type="match status" value="1"/>
</dbReference>
<dbReference type="STRING" id="2512241.A0A553HXC4"/>
<dbReference type="Proteomes" id="UP000319160">
    <property type="component" value="Unassembled WGS sequence"/>
</dbReference>
<evidence type="ECO:0000256" key="4">
    <source>
        <dbReference type="ARBA" id="ARBA00023136"/>
    </source>
</evidence>
<evidence type="ECO:0000256" key="5">
    <source>
        <dbReference type="SAM" id="MobiDB-lite"/>
    </source>
</evidence>
<keyword evidence="4 6" id="KW-0472">Membrane</keyword>
<feature type="transmembrane region" description="Helical" evidence="6">
    <location>
        <begin position="799"/>
        <end position="819"/>
    </location>
</feature>
<gene>
    <name evidence="7" type="ORF">FHL15_006514</name>
</gene>
<keyword evidence="8" id="KW-1185">Reference proteome</keyword>
<keyword evidence="2 6" id="KW-0812">Transmembrane</keyword>
<dbReference type="Pfam" id="PF01544">
    <property type="entry name" value="CorA"/>
    <property type="match status" value="1"/>
</dbReference>
<evidence type="ECO:0000313" key="8">
    <source>
        <dbReference type="Proteomes" id="UP000319160"/>
    </source>
</evidence>
<sequence>MAINGKQKPSEANGGSIVKQGFDVYVDLQYSNGRVQSETFTEEPWKHFGNPVSAYLSSRREKLGEFQKMEIDHPESWKRIERERDRIAALRKRFKGNELKESLMEDLNTARKALRDVLWGNISEHEKEVKNNRFINQKQRSARLEVLKRLKCAKRPTEESEEVTRKREETEGFKAGVMYFKKWGNAWEGHSHENCEETYPNQKLSIQKILDPKNAKNPLAHKPRGDELRYFHFPANNMEWIEKAMNILICGDSAIFDSTAQTGKILARGFWRGQMYGSGERGITSHGTRHAKKMATGPIHTRHMRSRCAVIPRGKLLYQEFREDTYLILEMPANPNLQLQDATRSVPDQSKNEGKDIAIFLPYLHWETSSRRAKMTEIVDEVIRPQGQKKVDDQNMADIVENKRKPTGKRPEYRHYIGNYLIAIAKVAEEMDYEDDEHLLRESISAKAPLHARRTLDQYYFPTLEDTSMRDRDQVVYRGTKYGSPRVVMVDQLWLWIMNDNDGEETNQTHPASTRVYGCALNRKRLALYTISCSRVFFDRTKPLDQRPEVMDLFASAIGQVTEQTTVAYESFWHNLSIESSINPSVDGNISHHRRLDINPEGVILQEAQDIAEELRMMGQVFTDQWKVTKDLRRYLRYPEGEGIEQPRELAALEKLIVRLLNQRDSVKQHFQETSVEKAHNPASQTAINLQSAAYEAEVLLENIEDRRAEIQDLESSALRICQQLEGLLSLKQQQASIVEAKAALLRADESYKQGRAIMAFTLVTIFFLPLGFVATFFGMNNREINGADWLSLDEQIRYMFIVTIATVIIIVSVAFSAWPRAAVRLLVHVPFVWFGEHTGLYKYWKASPVHHEKLERRASRFLGEAERRKLKRKHPSNINHDRITRSYNNSMAREDKETTPRNSWRDRLGISKQVPETAATV</sequence>
<comment type="subcellular location">
    <subcellularLocation>
        <location evidence="1">Membrane</location>
        <topology evidence="1">Multi-pass membrane protein</topology>
    </subcellularLocation>
</comment>
<dbReference type="InterPro" id="IPR045863">
    <property type="entry name" value="CorA_TM1_TM2"/>
</dbReference>